<protein>
    <recommendedName>
        <fullName evidence="2">Ribose 5-phosphate isomerase A</fullName>
        <ecNumber evidence="2">5.3.1.6</ecNumber>
    </recommendedName>
</protein>
<dbReference type="RefSeq" id="WP_126292601.1">
    <property type="nucleotide sequence ID" value="NZ_CP185866.1"/>
</dbReference>
<keyword evidence="4" id="KW-1185">Reference proteome</keyword>
<dbReference type="SUPFAM" id="SSF75445">
    <property type="entry name" value="D-ribose-5-phosphate isomerase (RpiA), lid domain"/>
    <property type="match status" value="1"/>
</dbReference>
<dbReference type="Proteomes" id="UP000276349">
    <property type="component" value="Unassembled WGS sequence"/>
</dbReference>
<dbReference type="AlphaFoldDB" id="A0A3S0HLH8"/>
<evidence type="ECO:0000313" key="3">
    <source>
        <dbReference type="EMBL" id="RTQ96127.1"/>
    </source>
</evidence>
<dbReference type="OrthoDB" id="5870696at2"/>
<dbReference type="PANTHER" id="PTHR11934">
    <property type="entry name" value="RIBOSE-5-PHOSPHATE ISOMERASE"/>
    <property type="match status" value="1"/>
</dbReference>
<dbReference type="NCBIfam" id="NF001924">
    <property type="entry name" value="PRK00702.1"/>
    <property type="match status" value="1"/>
</dbReference>
<gene>
    <name evidence="3" type="primary">rpiA</name>
    <name evidence="3" type="ORF">EKG35_01800</name>
</gene>
<dbReference type="InterPro" id="IPR004788">
    <property type="entry name" value="Ribose5P_isomerase_type_A"/>
</dbReference>
<evidence type="ECO:0000313" key="4">
    <source>
        <dbReference type="Proteomes" id="UP000276349"/>
    </source>
</evidence>
<accession>A0A3S0HLH8</accession>
<dbReference type="EC" id="5.3.1.6" evidence="2"/>
<dbReference type="PANTHER" id="PTHR11934:SF0">
    <property type="entry name" value="RIBOSE-5-PHOSPHATE ISOMERASE"/>
    <property type="match status" value="1"/>
</dbReference>
<keyword evidence="1 3" id="KW-0413">Isomerase</keyword>
<comment type="caution">
    <text evidence="3">The sequence shown here is derived from an EMBL/GenBank/DDBJ whole genome shotgun (WGS) entry which is preliminary data.</text>
</comment>
<dbReference type="Pfam" id="PF06026">
    <property type="entry name" value="Rib_5-P_isom_A"/>
    <property type="match status" value="1"/>
</dbReference>
<dbReference type="SUPFAM" id="SSF100950">
    <property type="entry name" value="NagB/RpiA/CoA transferase-like"/>
    <property type="match status" value="1"/>
</dbReference>
<name>A0A3S0HLH8_9BACI</name>
<evidence type="ECO:0000256" key="2">
    <source>
        <dbReference type="NCBIfam" id="TIGR00021"/>
    </source>
</evidence>
<proteinExistence type="predicted"/>
<dbReference type="EMBL" id="RXNR01000003">
    <property type="protein sequence ID" value="RTQ96127.1"/>
    <property type="molecule type" value="Genomic_DNA"/>
</dbReference>
<sequence length="227" mass="25672">MVNFFDKSKNLEDKKNIAKIGAAHVKDGMTIGLGSGTTMAYFVEAVAERIKDEKLNVQFIPASKFIEKIAYDYKLKLVSIDQINEIDCAVDGADRIINKKILIKGGGGSLFREKKILLNAKNCLILADESKFTDIIDDFIVPVEIVPFGFTKTVRAIEEMGGYCFIRKNKEKILVTDNQNYIVDVKFSNVNDLVRVHKKLKLINGVVETGIFYNLEFEFITSSEKEW</sequence>
<dbReference type="GO" id="GO:0009052">
    <property type="term" value="P:pentose-phosphate shunt, non-oxidative branch"/>
    <property type="evidence" value="ECO:0007669"/>
    <property type="project" value="InterPro"/>
</dbReference>
<dbReference type="GO" id="GO:0005829">
    <property type="term" value="C:cytosol"/>
    <property type="evidence" value="ECO:0007669"/>
    <property type="project" value="TreeGrafter"/>
</dbReference>
<dbReference type="NCBIfam" id="TIGR00021">
    <property type="entry name" value="rpiA"/>
    <property type="match status" value="1"/>
</dbReference>
<dbReference type="Gene3D" id="3.30.70.260">
    <property type="match status" value="1"/>
</dbReference>
<reference evidence="3 4" key="1">
    <citation type="submission" date="2018-12" db="EMBL/GenBank/DDBJ databases">
        <authorList>
            <person name="Yu L."/>
        </authorList>
    </citation>
    <scope>NUCLEOTIDE SEQUENCE [LARGE SCALE GENOMIC DNA]</scope>
    <source>
        <strain evidence="3 4">S5H2222</strain>
    </source>
</reference>
<organism evidence="3 4">
    <name type="scientific">Lysinibacillus telephonicus</name>
    <dbReference type="NCBI Taxonomy" id="1714840"/>
    <lineage>
        <taxon>Bacteria</taxon>
        <taxon>Bacillati</taxon>
        <taxon>Bacillota</taxon>
        <taxon>Bacilli</taxon>
        <taxon>Bacillales</taxon>
        <taxon>Bacillaceae</taxon>
        <taxon>Lysinibacillus</taxon>
    </lineage>
</organism>
<dbReference type="CDD" id="cd01398">
    <property type="entry name" value="RPI_A"/>
    <property type="match status" value="1"/>
</dbReference>
<dbReference type="GO" id="GO:0006014">
    <property type="term" value="P:D-ribose metabolic process"/>
    <property type="evidence" value="ECO:0007669"/>
    <property type="project" value="TreeGrafter"/>
</dbReference>
<dbReference type="Gene3D" id="3.40.50.1360">
    <property type="match status" value="1"/>
</dbReference>
<evidence type="ECO:0000256" key="1">
    <source>
        <dbReference type="ARBA" id="ARBA00023235"/>
    </source>
</evidence>
<dbReference type="GO" id="GO:0004751">
    <property type="term" value="F:ribose-5-phosphate isomerase activity"/>
    <property type="evidence" value="ECO:0007669"/>
    <property type="project" value="UniProtKB-UniRule"/>
</dbReference>
<dbReference type="InterPro" id="IPR037171">
    <property type="entry name" value="NagB/RpiA_transferase-like"/>
</dbReference>